<proteinExistence type="predicted"/>
<dbReference type="SUPFAM" id="SSF51419">
    <property type="entry name" value="PLP-binding barrel"/>
    <property type="match status" value="1"/>
</dbReference>
<evidence type="ECO:0000256" key="4">
    <source>
        <dbReference type="PIRSR" id="PIRSR600821-50"/>
    </source>
</evidence>
<dbReference type="InterPro" id="IPR000821">
    <property type="entry name" value="Ala_racemase"/>
</dbReference>
<dbReference type="InterPro" id="IPR029066">
    <property type="entry name" value="PLP-binding_barrel"/>
</dbReference>
<dbReference type="Pfam" id="PF01168">
    <property type="entry name" value="Ala_racemase_N"/>
    <property type="match status" value="1"/>
</dbReference>
<evidence type="ECO:0000256" key="2">
    <source>
        <dbReference type="ARBA" id="ARBA00022898"/>
    </source>
</evidence>
<comment type="cofactor">
    <cofactor evidence="1 4">
        <name>pyridoxal 5'-phosphate</name>
        <dbReference type="ChEBI" id="CHEBI:597326"/>
    </cofactor>
</comment>
<sequence>MSISYHRPTKVVIDLNAIQQNVIREKEQHPEKEIFAVVKADGYGHGALSVAKAALAAGAEGFCTATLDEAIELRHNEFTQPILILGIIAPSDAPLAAAYNLSVTVAEINWLKEAAKYFQDSSFKLHIHIKADTGMGRIGFLNISEINQAVKWIEQEENFYWEGSFYPVFLQLIKQTRNIFKHKINVLMTYYKLYHINQNIFIQLTVLLRCGIKMWGTWCV</sequence>
<dbReference type="PRINTS" id="PR00992">
    <property type="entry name" value="ALARACEMASE"/>
</dbReference>
<dbReference type="GO" id="GO:0009252">
    <property type="term" value="P:peptidoglycan biosynthetic process"/>
    <property type="evidence" value="ECO:0007669"/>
    <property type="project" value="TreeGrafter"/>
</dbReference>
<dbReference type="EC" id="5.1.1.1" evidence="6"/>
<dbReference type="PANTHER" id="PTHR30511">
    <property type="entry name" value="ALANINE RACEMASE"/>
    <property type="match status" value="1"/>
</dbReference>
<evidence type="ECO:0000313" key="6">
    <source>
        <dbReference type="EMBL" id="KFN93603.1"/>
    </source>
</evidence>
<feature type="domain" description="Alanine racemase N-terminal" evidence="5">
    <location>
        <begin position="13"/>
        <end position="164"/>
    </location>
</feature>
<evidence type="ECO:0000313" key="7">
    <source>
        <dbReference type="Proteomes" id="UP000029380"/>
    </source>
</evidence>
<reference evidence="6 7" key="1">
    <citation type="submission" date="2014-08" db="EMBL/GenBank/DDBJ databases">
        <title>Genome sequence of Tetragenococcus muriaticus.</title>
        <authorList>
            <person name="Chuea-nongthon C."/>
            <person name="Rodtong S."/>
            <person name="Yongsawatdigul J."/>
            <person name="Steele J.L."/>
            <person name="Liu X.-y."/>
            <person name="Speers J."/>
            <person name="Glasner J.D."/>
            <person name="Neeno-Eckwall E.C."/>
        </authorList>
    </citation>
    <scope>NUCLEOTIDE SEQUENCE [LARGE SCALE GENOMIC DNA]</scope>
    <source>
        <strain evidence="6 7">PMC-11-5</strain>
    </source>
</reference>
<dbReference type="EMBL" id="JPVU01000023">
    <property type="protein sequence ID" value="KFN93603.1"/>
    <property type="molecule type" value="Genomic_DNA"/>
</dbReference>
<keyword evidence="3 6" id="KW-0413">Isomerase</keyword>
<name>A0A091CFP3_9ENTE</name>
<dbReference type="InterPro" id="IPR001608">
    <property type="entry name" value="Ala_racemase_N"/>
</dbReference>
<organism evidence="6 7">
    <name type="scientific">Tetragenococcus muriaticus PMC-11-5</name>
    <dbReference type="NCBI Taxonomy" id="1302649"/>
    <lineage>
        <taxon>Bacteria</taxon>
        <taxon>Bacillati</taxon>
        <taxon>Bacillota</taxon>
        <taxon>Bacilli</taxon>
        <taxon>Lactobacillales</taxon>
        <taxon>Enterococcaceae</taxon>
        <taxon>Tetragenococcus</taxon>
    </lineage>
</organism>
<feature type="modified residue" description="N6-(pyridoxal phosphate)lysine" evidence="4">
    <location>
        <position position="39"/>
    </location>
</feature>
<dbReference type="Proteomes" id="UP000029380">
    <property type="component" value="Unassembled WGS sequence"/>
</dbReference>
<gene>
    <name evidence="6" type="ORF">TMUPMC115_0201</name>
</gene>
<dbReference type="GO" id="GO:0005829">
    <property type="term" value="C:cytosol"/>
    <property type="evidence" value="ECO:0007669"/>
    <property type="project" value="TreeGrafter"/>
</dbReference>
<dbReference type="GO" id="GO:0008784">
    <property type="term" value="F:alanine racemase activity"/>
    <property type="evidence" value="ECO:0007669"/>
    <property type="project" value="UniProtKB-EC"/>
</dbReference>
<evidence type="ECO:0000256" key="1">
    <source>
        <dbReference type="ARBA" id="ARBA00001933"/>
    </source>
</evidence>
<evidence type="ECO:0000259" key="5">
    <source>
        <dbReference type="Pfam" id="PF01168"/>
    </source>
</evidence>
<dbReference type="InterPro" id="IPR020622">
    <property type="entry name" value="Ala_racemase_pyridoxalP-BS"/>
</dbReference>
<dbReference type="GO" id="GO:0030170">
    <property type="term" value="F:pyridoxal phosphate binding"/>
    <property type="evidence" value="ECO:0007669"/>
    <property type="project" value="TreeGrafter"/>
</dbReference>
<dbReference type="Gene3D" id="3.20.20.10">
    <property type="entry name" value="Alanine racemase"/>
    <property type="match status" value="1"/>
</dbReference>
<dbReference type="PANTHER" id="PTHR30511:SF0">
    <property type="entry name" value="ALANINE RACEMASE, CATABOLIC-RELATED"/>
    <property type="match status" value="1"/>
</dbReference>
<comment type="caution">
    <text evidence="6">The sequence shown here is derived from an EMBL/GenBank/DDBJ whole genome shotgun (WGS) entry which is preliminary data.</text>
</comment>
<keyword evidence="2 4" id="KW-0663">Pyridoxal phosphate</keyword>
<dbReference type="PROSITE" id="PS00395">
    <property type="entry name" value="ALANINE_RACEMASE"/>
    <property type="match status" value="1"/>
</dbReference>
<dbReference type="GO" id="GO:0030632">
    <property type="term" value="P:D-alanine biosynthetic process"/>
    <property type="evidence" value="ECO:0007669"/>
    <property type="project" value="TreeGrafter"/>
</dbReference>
<accession>A0A091CFP3</accession>
<evidence type="ECO:0000256" key="3">
    <source>
        <dbReference type="ARBA" id="ARBA00023235"/>
    </source>
</evidence>
<protein>
    <submittedName>
        <fullName evidence="6">Alanine racemase</fullName>
        <ecNumber evidence="6">5.1.1.1</ecNumber>
    </submittedName>
</protein>
<dbReference type="AlphaFoldDB" id="A0A091CFP3"/>
<dbReference type="PATRIC" id="fig|1302649.3.peg.201"/>